<evidence type="ECO:0000256" key="4">
    <source>
        <dbReference type="ARBA" id="ARBA00035244"/>
    </source>
</evidence>
<sequence>MDLQLQTFNGKKAGNITVSDAFLDREFNESLVHQVVTAYLAGGRAGTHAQKTRSEVSGGGRKPFSQKGSGRARAGTIRSPLWRSGGVTFASKNRDYSQKVNRKMYRNAISVILSELRRKDALVVVDKVELDSPKTKDLLAMTKSLGIENALIVCENAAGNLALASRNLYNIAATDAAHVNPVALLRFEKVVMSEDSIRKLEESFV</sequence>
<evidence type="ECO:0000313" key="8">
    <source>
        <dbReference type="Proteomes" id="UP000094379"/>
    </source>
</evidence>
<dbReference type="PANTHER" id="PTHR10746">
    <property type="entry name" value="50S RIBOSOMAL PROTEIN L4"/>
    <property type="match status" value="1"/>
</dbReference>
<comment type="subunit">
    <text evidence="5">Part of the 50S ribosomal subunit.</text>
</comment>
<protein>
    <recommendedName>
        <fullName evidence="4 5">Large ribosomal subunit protein uL4</fullName>
    </recommendedName>
</protein>
<dbReference type="PATRIC" id="fig|291169.3.peg.2596"/>
<keyword evidence="8" id="KW-1185">Reference proteome</keyword>
<dbReference type="SUPFAM" id="SSF52166">
    <property type="entry name" value="Ribosomal protein L4"/>
    <property type="match status" value="1"/>
</dbReference>
<evidence type="ECO:0000256" key="5">
    <source>
        <dbReference type="HAMAP-Rule" id="MF_01328"/>
    </source>
</evidence>
<dbReference type="Proteomes" id="UP000094379">
    <property type="component" value="Unassembled WGS sequence"/>
</dbReference>
<dbReference type="GO" id="GO:0019843">
    <property type="term" value="F:rRNA binding"/>
    <property type="evidence" value="ECO:0007669"/>
    <property type="project" value="UniProtKB-UniRule"/>
</dbReference>
<gene>
    <name evidence="5 7" type="primary">rplD</name>
    <name evidence="7" type="ORF">A9E74_02571</name>
</gene>
<dbReference type="Gene3D" id="3.40.1370.10">
    <property type="match status" value="1"/>
</dbReference>
<dbReference type="GO" id="GO:0003735">
    <property type="term" value="F:structural constituent of ribosome"/>
    <property type="evidence" value="ECO:0007669"/>
    <property type="project" value="InterPro"/>
</dbReference>
<dbReference type="GO" id="GO:0005840">
    <property type="term" value="C:ribosome"/>
    <property type="evidence" value="ECO:0007669"/>
    <property type="project" value="UniProtKB-KW"/>
</dbReference>
<name>A0A1E3GQ49_9GAMM</name>
<dbReference type="EMBL" id="MCRI01000046">
    <property type="protein sequence ID" value="ODN65686.1"/>
    <property type="molecule type" value="Genomic_DNA"/>
</dbReference>
<evidence type="ECO:0000256" key="1">
    <source>
        <dbReference type="ARBA" id="ARBA00010528"/>
    </source>
</evidence>
<accession>A0A1E3GQ49</accession>
<organism evidence="7 8">
    <name type="scientific">Methylophaga muralis</name>
    <dbReference type="NCBI Taxonomy" id="291169"/>
    <lineage>
        <taxon>Bacteria</taxon>
        <taxon>Pseudomonadati</taxon>
        <taxon>Pseudomonadota</taxon>
        <taxon>Gammaproteobacteria</taxon>
        <taxon>Thiotrichales</taxon>
        <taxon>Piscirickettsiaceae</taxon>
        <taxon>Methylophaga</taxon>
    </lineage>
</organism>
<proteinExistence type="inferred from homology"/>
<comment type="similarity">
    <text evidence="1 5">Belongs to the universal ribosomal protein uL4 family.</text>
</comment>
<dbReference type="InterPro" id="IPR013005">
    <property type="entry name" value="Ribosomal_uL4-like"/>
</dbReference>
<dbReference type="STRING" id="291169.A9E74_02571"/>
<dbReference type="GO" id="GO:0006412">
    <property type="term" value="P:translation"/>
    <property type="evidence" value="ECO:0007669"/>
    <property type="project" value="UniProtKB-UniRule"/>
</dbReference>
<reference evidence="7 8" key="1">
    <citation type="submission" date="2016-07" db="EMBL/GenBank/DDBJ databases">
        <title>Draft Genome Sequence of Methylophaga muralis Bur 1.</title>
        <authorList>
            <person name="Vasilenko O.V."/>
            <person name="Doronina N.V."/>
            <person name="Shmareva M.N."/>
            <person name="Tarlachkov S.V."/>
            <person name="Mustakhimov I."/>
            <person name="Trotsenko Y.A."/>
        </authorList>
    </citation>
    <scope>NUCLEOTIDE SEQUENCE [LARGE SCALE GENOMIC DNA]</scope>
    <source>
        <strain evidence="7 8">Bur 1</strain>
    </source>
</reference>
<feature type="region of interest" description="Disordered" evidence="6">
    <location>
        <begin position="47"/>
        <end position="74"/>
    </location>
</feature>
<keyword evidence="5" id="KW-0694">RNA-binding</keyword>
<dbReference type="Pfam" id="PF00573">
    <property type="entry name" value="Ribosomal_L4"/>
    <property type="match status" value="1"/>
</dbReference>
<dbReference type="InterPro" id="IPR023574">
    <property type="entry name" value="Ribosomal_uL4_dom_sf"/>
</dbReference>
<evidence type="ECO:0000256" key="3">
    <source>
        <dbReference type="ARBA" id="ARBA00023274"/>
    </source>
</evidence>
<comment type="function">
    <text evidence="5">One of the primary rRNA binding proteins, this protein initially binds near the 5'-end of the 23S rRNA. It is important during the early stages of 50S assembly. It makes multiple contacts with different domains of the 23S rRNA in the assembled 50S subunit and ribosome.</text>
</comment>
<dbReference type="NCBIfam" id="TIGR03953">
    <property type="entry name" value="rplD_bact"/>
    <property type="match status" value="1"/>
</dbReference>
<dbReference type="GO" id="GO:1990904">
    <property type="term" value="C:ribonucleoprotein complex"/>
    <property type="evidence" value="ECO:0007669"/>
    <property type="project" value="UniProtKB-KW"/>
</dbReference>
<keyword evidence="3 5" id="KW-0687">Ribonucleoprotein</keyword>
<keyword evidence="5" id="KW-0699">rRNA-binding</keyword>
<evidence type="ECO:0000313" key="7">
    <source>
        <dbReference type="EMBL" id="ODN65686.1"/>
    </source>
</evidence>
<dbReference type="AlphaFoldDB" id="A0A1E3GQ49"/>
<evidence type="ECO:0000256" key="6">
    <source>
        <dbReference type="SAM" id="MobiDB-lite"/>
    </source>
</evidence>
<comment type="function">
    <text evidence="5">Forms part of the polypeptide exit tunnel.</text>
</comment>
<dbReference type="RefSeq" id="WP_069296939.1">
    <property type="nucleotide sequence ID" value="NZ_MCRI01000046.1"/>
</dbReference>
<comment type="caution">
    <text evidence="7">The sequence shown here is derived from an EMBL/GenBank/DDBJ whole genome shotgun (WGS) entry which is preliminary data.</text>
</comment>
<keyword evidence="2 5" id="KW-0689">Ribosomal protein</keyword>
<evidence type="ECO:0000256" key="2">
    <source>
        <dbReference type="ARBA" id="ARBA00022980"/>
    </source>
</evidence>
<dbReference type="PANTHER" id="PTHR10746:SF6">
    <property type="entry name" value="LARGE RIBOSOMAL SUBUNIT PROTEIN UL4M"/>
    <property type="match status" value="1"/>
</dbReference>
<dbReference type="HAMAP" id="MF_01328_B">
    <property type="entry name" value="Ribosomal_uL4_B"/>
    <property type="match status" value="1"/>
</dbReference>
<dbReference type="InterPro" id="IPR002136">
    <property type="entry name" value="Ribosomal_uL4"/>
</dbReference>